<reference evidence="2" key="1">
    <citation type="submission" date="2023-06" db="EMBL/GenBank/DDBJ databases">
        <title>Genome-scale phylogeny and comparative genomics of the fungal order Sordariales.</title>
        <authorList>
            <consortium name="Lawrence Berkeley National Laboratory"/>
            <person name="Hensen N."/>
            <person name="Bonometti L."/>
            <person name="Westerberg I."/>
            <person name="Brannstrom I.O."/>
            <person name="Guillou S."/>
            <person name="Cros-Aarteil S."/>
            <person name="Calhoun S."/>
            <person name="Haridas S."/>
            <person name="Kuo A."/>
            <person name="Mondo S."/>
            <person name="Pangilinan J."/>
            <person name="Riley R."/>
            <person name="Labutti K."/>
            <person name="Andreopoulos B."/>
            <person name="Lipzen A."/>
            <person name="Chen C."/>
            <person name="Yanf M."/>
            <person name="Daum C."/>
            <person name="Ng V."/>
            <person name="Clum A."/>
            <person name="Steindorff A."/>
            <person name="Ohm R."/>
            <person name="Martin F."/>
            <person name="Silar P."/>
            <person name="Natvig D."/>
            <person name="Lalanne C."/>
            <person name="Gautier V."/>
            <person name="Ament-Velasquez S.L."/>
            <person name="Kruys A."/>
            <person name="Hutchinson M.I."/>
            <person name="Powell A.J."/>
            <person name="Barry K."/>
            <person name="Miller A.N."/>
            <person name="Grigoriev I.V."/>
            <person name="Debuchy R."/>
            <person name="Gladieux P."/>
            <person name="Thoren M.H."/>
            <person name="Johannesson H."/>
        </authorList>
    </citation>
    <scope>NUCLEOTIDE SEQUENCE</scope>
    <source>
        <strain evidence="2">CBS 540.89</strain>
    </source>
</reference>
<accession>A0AA40EDH0</accession>
<evidence type="ECO:0000313" key="3">
    <source>
        <dbReference type="Proteomes" id="UP001172159"/>
    </source>
</evidence>
<protein>
    <submittedName>
        <fullName evidence="2">Uncharacterized protein</fullName>
    </submittedName>
</protein>
<evidence type="ECO:0000256" key="1">
    <source>
        <dbReference type="SAM" id="MobiDB-lite"/>
    </source>
</evidence>
<name>A0AA40EDH0_9PEZI</name>
<keyword evidence="3" id="KW-1185">Reference proteome</keyword>
<dbReference type="EMBL" id="JAUKTV010000007">
    <property type="protein sequence ID" value="KAK0735920.1"/>
    <property type="molecule type" value="Genomic_DNA"/>
</dbReference>
<evidence type="ECO:0000313" key="2">
    <source>
        <dbReference type="EMBL" id="KAK0735920.1"/>
    </source>
</evidence>
<dbReference type="Proteomes" id="UP001172159">
    <property type="component" value="Unassembled WGS sequence"/>
</dbReference>
<organism evidence="2 3">
    <name type="scientific">Apiosordaria backusii</name>
    <dbReference type="NCBI Taxonomy" id="314023"/>
    <lineage>
        <taxon>Eukaryota</taxon>
        <taxon>Fungi</taxon>
        <taxon>Dikarya</taxon>
        <taxon>Ascomycota</taxon>
        <taxon>Pezizomycotina</taxon>
        <taxon>Sordariomycetes</taxon>
        <taxon>Sordariomycetidae</taxon>
        <taxon>Sordariales</taxon>
        <taxon>Lasiosphaeriaceae</taxon>
        <taxon>Apiosordaria</taxon>
    </lineage>
</organism>
<feature type="region of interest" description="Disordered" evidence="1">
    <location>
        <begin position="67"/>
        <end position="90"/>
    </location>
</feature>
<proteinExistence type="predicted"/>
<gene>
    <name evidence="2" type="ORF">B0T21DRAFT_368809</name>
</gene>
<comment type="caution">
    <text evidence="2">The sequence shown here is derived from an EMBL/GenBank/DDBJ whole genome shotgun (WGS) entry which is preliminary data.</text>
</comment>
<dbReference type="AlphaFoldDB" id="A0AA40EDH0"/>
<sequence>MTYTVPQLHYEHQEETERRIQTWAPERGYESENEGMVADGIYTVPRPTFGQEDRERELRNQDLAARQRYAASESGSETLGGGSSEVDSLEGVSMEQELAAFRDAFGLVEDLVATVEQRRRQV</sequence>